<feature type="domain" description="APCDD1" evidence="12">
    <location>
        <begin position="51"/>
        <end position="231"/>
    </location>
</feature>
<comment type="subcellular location">
    <subcellularLocation>
        <location evidence="1">Cell membrane</location>
        <topology evidence="1">Single-pass type I membrane protein</topology>
    </subcellularLocation>
</comment>
<evidence type="ECO:0000256" key="4">
    <source>
        <dbReference type="ARBA" id="ARBA00022692"/>
    </source>
</evidence>
<gene>
    <name evidence="14" type="primary">APCDD1</name>
</gene>
<feature type="signal peptide" evidence="11">
    <location>
        <begin position="1"/>
        <end position="26"/>
    </location>
</feature>
<dbReference type="GO" id="GO:0016055">
    <property type="term" value="P:Wnt signaling pathway"/>
    <property type="evidence" value="ECO:0007669"/>
    <property type="project" value="UniProtKB-KW"/>
</dbReference>
<keyword evidence="5 11" id="KW-0732">Signal</keyword>
<evidence type="ECO:0000256" key="11">
    <source>
        <dbReference type="SAM" id="SignalP"/>
    </source>
</evidence>
<dbReference type="SMART" id="SM01352">
    <property type="entry name" value="APCDDC"/>
    <property type="match status" value="2"/>
</dbReference>
<keyword evidence="4" id="KW-0812">Transmembrane</keyword>
<dbReference type="CTD" id="147495"/>
<dbReference type="InterPro" id="IPR042425">
    <property type="entry name" value="APCDD1"/>
</dbReference>
<dbReference type="AlphaFoldDB" id="A0A6P3IT36"/>
<feature type="domain" description="APCDD1" evidence="12">
    <location>
        <begin position="232"/>
        <end position="443"/>
    </location>
</feature>
<reference evidence="14" key="1">
    <citation type="submission" date="2025-08" db="UniProtKB">
        <authorList>
            <consortium name="RefSeq"/>
        </authorList>
    </citation>
    <scope>IDENTIFICATION</scope>
    <source>
        <tissue evidence="14">Blood</tissue>
    </source>
</reference>
<dbReference type="GO" id="GO:0017147">
    <property type="term" value="F:Wnt-protein binding"/>
    <property type="evidence" value="ECO:0007669"/>
    <property type="project" value="InterPro"/>
</dbReference>
<accession>A0A6P3IT36</accession>
<feature type="region of interest" description="Disordered" evidence="10">
    <location>
        <begin position="386"/>
        <end position="444"/>
    </location>
</feature>
<keyword evidence="13" id="KW-1185">Reference proteome</keyword>
<proteinExistence type="inferred from homology"/>
<evidence type="ECO:0000259" key="12">
    <source>
        <dbReference type="SMART" id="SM01352"/>
    </source>
</evidence>
<keyword evidence="6" id="KW-0472">Membrane</keyword>
<evidence type="ECO:0000256" key="8">
    <source>
        <dbReference type="ARBA" id="ARBA00038384"/>
    </source>
</evidence>
<protein>
    <recommendedName>
        <fullName evidence="9">Protein APCDD1</fullName>
    </recommendedName>
</protein>
<evidence type="ECO:0000256" key="5">
    <source>
        <dbReference type="ARBA" id="ARBA00022729"/>
    </source>
</evidence>
<dbReference type="Proteomes" id="UP000515208">
    <property type="component" value="Unplaced"/>
</dbReference>
<evidence type="ECO:0000313" key="14">
    <source>
        <dbReference type="RefSeq" id="XP_010857416.1"/>
    </source>
</evidence>
<feature type="chain" id="PRO_5027774084" description="Protein APCDD1" evidence="11">
    <location>
        <begin position="27"/>
        <end position="463"/>
    </location>
</feature>
<dbReference type="PANTHER" id="PTHR31021:SF2">
    <property type="entry name" value="PROTEIN APCDD1"/>
    <property type="match status" value="1"/>
</dbReference>
<organism evidence="13 14">
    <name type="scientific">Bison bison bison</name>
    <name type="common">North American plains bison</name>
    <dbReference type="NCBI Taxonomy" id="43346"/>
    <lineage>
        <taxon>Eukaryota</taxon>
        <taxon>Metazoa</taxon>
        <taxon>Chordata</taxon>
        <taxon>Craniata</taxon>
        <taxon>Vertebrata</taxon>
        <taxon>Euteleostomi</taxon>
        <taxon>Mammalia</taxon>
        <taxon>Eutheria</taxon>
        <taxon>Laurasiatheria</taxon>
        <taxon>Artiodactyla</taxon>
        <taxon>Ruminantia</taxon>
        <taxon>Pecora</taxon>
        <taxon>Bovidae</taxon>
        <taxon>Bovinae</taxon>
        <taxon>Bison</taxon>
    </lineage>
</organism>
<keyword evidence="2" id="KW-1003">Cell membrane</keyword>
<evidence type="ECO:0000313" key="13">
    <source>
        <dbReference type="Proteomes" id="UP000515208"/>
    </source>
</evidence>
<evidence type="ECO:0000256" key="9">
    <source>
        <dbReference type="ARBA" id="ARBA00040474"/>
    </source>
</evidence>
<dbReference type="KEGG" id="bbis:105002482"/>
<dbReference type="GeneID" id="105002482"/>
<evidence type="ECO:0000256" key="1">
    <source>
        <dbReference type="ARBA" id="ARBA00004251"/>
    </source>
</evidence>
<evidence type="ECO:0000256" key="3">
    <source>
        <dbReference type="ARBA" id="ARBA00022687"/>
    </source>
</evidence>
<dbReference type="OrthoDB" id="5985602at2759"/>
<evidence type="ECO:0000256" key="6">
    <source>
        <dbReference type="ARBA" id="ARBA00023136"/>
    </source>
</evidence>
<dbReference type="InterPro" id="IPR029405">
    <property type="entry name" value="APCDD1_dom"/>
</dbReference>
<evidence type="ECO:0000256" key="7">
    <source>
        <dbReference type="ARBA" id="ARBA00023180"/>
    </source>
</evidence>
<comment type="similarity">
    <text evidence="8">Belongs to the APCDD1 family.</text>
</comment>
<dbReference type="GO" id="GO:0005886">
    <property type="term" value="C:plasma membrane"/>
    <property type="evidence" value="ECO:0007669"/>
    <property type="project" value="UniProtKB-SubCell"/>
</dbReference>
<dbReference type="GO" id="GO:0030178">
    <property type="term" value="P:negative regulation of Wnt signaling pathway"/>
    <property type="evidence" value="ECO:0007669"/>
    <property type="project" value="InterPro"/>
</dbReference>
<keyword evidence="3" id="KW-0879">Wnt signaling pathway</keyword>
<name>A0A6P3IT36_BISBB</name>
<dbReference type="PANTHER" id="PTHR31021">
    <property type="entry name" value="ADENOMATOSIS POLYPOSIS COLI DOWN-REGULATED 1"/>
    <property type="match status" value="1"/>
</dbReference>
<keyword evidence="7" id="KW-0325">Glycoprotein</keyword>
<dbReference type="Pfam" id="PF14921">
    <property type="entry name" value="APCDDC"/>
    <property type="match status" value="3"/>
</dbReference>
<dbReference type="RefSeq" id="XP_010857416.1">
    <property type="nucleotide sequence ID" value="XM_010859114.1"/>
</dbReference>
<evidence type="ECO:0000256" key="2">
    <source>
        <dbReference type="ARBA" id="ARBA00022475"/>
    </source>
</evidence>
<evidence type="ECO:0000256" key="10">
    <source>
        <dbReference type="SAM" id="MobiDB-lite"/>
    </source>
</evidence>
<sequence length="463" mass="52045">MSCVRRLLLTSLFPALLLHGLGEGSALLHPDSRTHPRSLEKSAWRAFKESQCHHMLKHLHNGARITVQMPPAIEGHWVSTGCEVRSGPEFITRSYRFYHNNTFKAYQFYYGGNRCTSPTYTLVVRGKIRLRPASWIIRGGTEADYQLHRVQVVCHSEAVAERLGQLVNHTCPGFVPAGGAWVQDVPYDLWQEEGGRDYQPPLQNAKNHDHACVACRIIHRSDEHRPPLLPPKADLTVGLHGEWVSQRCEVRPEVLFLTRHFIFHDNNHSWEGHYYHYSDPVCKHPTFTLYARGRYSRGVHSARVLGGTEFVFKVNHMKVTPMDAATASLLNVFSGNECGAEGSWQVGVQQDVTHTNGCVALGIRLPHTEYEIFKMERDTRGRYLLFNGQRPSDGSSPDRPEKRATSYQMPLVQCASSAPRPEDFSEDPGGHRHRSQAPGSSPGPLLLAGLTGLWTLSPWLGLG</sequence>